<evidence type="ECO:0000256" key="6">
    <source>
        <dbReference type="SAM" id="Phobius"/>
    </source>
</evidence>
<feature type="domain" description="MacB-like periplasmic core" evidence="8">
    <location>
        <begin position="24"/>
        <end position="219"/>
    </location>
</feature>
<gene>
    <name evidence="9" type="ORF">SAMN05660429_01547</name>
</gene>
<keyword evidence="4 6" id="KW-1133">Transmembrane helix</keyword>
<feature type="transmembrane region" description="Helical" evidence="6">
    <location>
        <begin position="255"/>
        <end position="274"/>
    </location>
</feature>
<feature type="transmembrane region" description="Helical" evidence="6">
    <location>
        <begin position="415"/>
        <end position="437"/>
    </location>
</feature>
<feature type="domain" description="ABC3 transporter permease C-terminal" evidence="7">
    <location>
        <begin position="712"/>
        <end position="824"/>
    </location>
</feature>
<dbReference type="STRING" id="349064.SAMN05660429_01547"/>
<feature type="transmembrane region" description="Helical" evidence="6">
    <location>
        <begin position="304"/>
        <end position="328"/>
    </location>
</feature>
<feature type="transmembrane region" description="Helical" evidence="6">
    <location>
        <begin position="708"/>
        <end position="729"/>
    </location>
</feature>
<feature type="transmembrane region" description="Helical" evidence="6">
    <location>
        <begin position="761"/>
        <end position="784"/>
    </location>
</feature>
<organism evidence="9 10">
    <name type="scientific">Thalassotalea agarivorans</name>
    <name type="common">Thalassomonas agarivorans</name>
    <dbReference type="NCBI Taxonomy" id="349064"/>
    <lineage>
        <taxon>Bacteria</taxon>
        <taxon>Pseudomonadati</taxon>
        <taxon>Pseudomonadota</taxon>
        <taxon>Gammaproteobacteria</taxon>
        <taxon>Alteromonadales</taxon>
        <taxon>Colwelliaceae</taxon>
        <taxon>Thalassotalea</taxon>
    </lineage>
</organism>
<evidence type="ECO:0000259" key="8">
    <source>
        <dbReference type="Pfam" id="PF12704"/>
    </source>
</evidence>
<dbReference type="InterPro" id="IPR025857">
    <property type="entry name" value="MacB_PCD"/>
</dbReference>
<comment type="subcellular location">
    <subcellularLocation>
        <location evidence="1">Cell membrane</location>
        <topology evidence="1">Multi-pass membrane protein</topology>
    </subcellularLocation>
</comment>
<feature type="transmembrane region" description="Helical" evidence="6">
    <location>
        <begin position="348"/>
        <end position="366"/>
    </location>
</feature>
<dbReference type="PANTHER" id="PTHR30287">
    <property type="entry name" value="MEMBRANE COMPONENT OF PREDICTED ABC SUPERFAMILY METABOLITE UPTAKE TRANSPORTER"/>
    <property type="match status" value="1"/>
</dbReference>
<keyword evidence="5 6" id="KW-0472">Membrane</keyword>
<dbReference type="GO" id="GO:0005886">
    <property type="term" value="C:plasma membrane"/>
    <property type="evidence" value="ECO:0007669"/>
    <property type="project" value="UniProtKB-SubCell"/>
</dbReference>
<evidence type="ECO:0000256" key="1">
    <source>
        <dbReference type="ARBA" id="ARBA00004651"/>
    </source>
</evidence>
<evidence type="ECO:0000259" key="7">
    <source>
        <dbReference type="Pfam" id="PF02687"/>
    </source>
</evidence>
<dbReference type="RefSeq" id="WP_093328997.1">
    <property type="nucleotide sequence ID" value="NZ_AP027363.1"/>
</dbReference>
<feature type="transmembrane region" description="Helical" evidence="6">
    <location>
        <begin position="387"/>
        <end position="409"/>
    </location>
</feature>
<accession>A0A1I0DKH8</accession>
<dbReference type="InterPro" id="IPR003838">
    <property type="entry name" value="ABC3_permease_C"/>
</dbReference>
<evidence type="ECO:0000313" key="10">
    <source>
        <dbReference type="Proteomes" id="UP000199308"/>
    </source>
</evidence>
<dbReference type="AlphaFoldDB" id="A0A1I0DKH8"/>
<name>A0A1I0DKH8_THASX</name>
<evidence type="ECO:0000256" key="2">
    <source>
        <dbReference type="ARBA" id="ARBA00022475"/>
    </source>
</evidence>
<feature type="transmembrane region" description="Helical" evidence="6">
    <location>
        <begin position="21"/>
        <end position="41"/>
    </location>
</feature>
<dbReference type="Pfam" id="PF12704">
    <property type="entry name" value="MacB_PCD"/>
    <property type="match status" value="1"/>
</dbReference>
<dbReference type="Proteomes" id="UP000199308">
    <property type="component" value="Unassembled WGS sequence"/>
</dbReference>
<keyword evidence="3 6" id="KW-0812">Transmembrane</keyword>
<feature type="transmembrane region" description="Helical" evidence="6">
    <location>
        <begin position="796"/>
        <end position="822"/>
    </location>
</feature>
<dbReference type="InterPro" id="IPR038766">
    <property type="entry name" value="Membrane_comp_ABC_pdt"/>
</dbReference>
<sequence length="834" mass="91906">MKIWQLQSLRLLKHELRRGELTIVFLAIVLAVASIFSLSAISNHIRDGLLSNSTSFIASDRVLRSSRQISDDIPTYATELGLASAQLTEMSSMVFSTEQMLLAQLKVVTEGYPLRGELLVSTQGQASKALNAPKAGEVWVERKLLRSLQVDVGDKIEIGAASFVIAGVATQIPDASFSVFTQGPTVILNQQDLAATKLIQPGSRVTYKYLFAGANSDIESFEEWVKPQLNDAQRFYDVKSRQSPLANALTRAEQYLSLSSMLGVMLAAVAVAVASRRYGHRNQPIVAVYKAMGAPQSFLSKMYVLHWSLLSLCALLVGLLIGYILYYIGASAMEEQLGHSVNPLPLKAISMSVFTGIVCAVAFAWTPLKTLVSTSPLFVIRGKDDSFWAVTKWQRVLPLGALFALLVLFSNSVALSVALLLGGLLVSALLIFVGRIFMGAGRKAGSQAGKAWRLAMANLQRRAGENSVQLVSFTIAIKLLLLILVVKNALIQEWQEQLPEDAPNRFLINIAQEQTDAVNQFVEQNKLDTSGVYPVVRGRLTAINEEQVRRRVTKEEDAETDTDQGRQGIGRELNLTWREALPNENTIVEGQWWESDAVEGVSIEQSLAMRLNIGLGDTLSFQLGSEQFSVPVTSVREVNWQSMQPNFYMIFSPSVLSDFPATYIMSLHVEENQKLAFDDFLGQYPTISMIDVDAMIAQLRDVIDQVSVAVEFVLILVVLAGSLVLIAQVQASMEERERELAILKTLGANGHLLRNSVLYEFVALGAIAGLMASMAMELAVYILQQRVFDMEPGWHLTYWVIGIVCGAVFVGAMGLLSCWRLLKLPSMTLIRRTM</sequence>
<dbReference type="OrthoDB" id="5292592at2"/>
<evidence type="ECO:0000256" key="3">
    <source>
        <dbReference type="ARBA" id="ARBA00022692"/>
    </source>
</evidence>
<feature type="domain" description="ABC3 transporter permease C-terminal" evidence="7">
    <location>
        <begin position="260"/>
        <end position="376"/>
    </location>
</feature>
<proteinExistence type="predicted"/>
<keyword evidence="10" id="KW-1185">Reference proteome</keyword>
<dbReference type="Pfam" id="PF02687">
    <property type="entry name" value="FtsX"/>
    <property type="match status" value="2"/>
</dbReference>
<protein>
    <submittedName>
        <fullName evidence="9">Putative ABC transport system permease protein</fullName>
    </submittedName>
</protein>
<evidence type="ECO:0000313" key="9">
    <source>
        <dbReference type="EMBL" id="SET32662.1"/>
    </source>
</evidence>
<keyword evidence="2" id="KW-1003">Cell membrane</keyword>
<dbReference type="PANTHER" id="PTHR30287:SF1">
    <property type="entry name" value="INNER MEMBRANE PROTEIN"/>
    <property type="match status" value="1"/>
</dbReference>
<evidence type="ECO:0000256" key="5">
    <source>
        <dbReference type="ARBA" id="ARBA00023136"/>
    </source>
</evidence>
<dbReference type="EMBL" id="FOHK01000006">
    <property type="protein sequence ID" value="SET32662.1"/>
    <property type="molecule type" value="Genomic_DNA"/>
</dbReference>
<evidence type="ECO:0000256" key="4">
    <source>
        <dbReference type="ARBA" id="ARBA00022989"/>
    </source>
</evidence>
<reference evidence="9 10" key="1">
    <citation type="submission" date="2016-10" db="EMBL/GenBank/DDBJ databases">
        <authorList>
            <person name="de Groot N.N."/>
        </authorList>
    </citation>
    <scope>NUCLEOTIDE SEQUENCE [LARGE SCALE GENOMIC DNA]</scope>
    <source>
        <strain evidence="9 10">DSM 19706</strain>
    </source>
</reference>